<dbReference type="Gene3D" id="1.25.40.10">
    <property type="entry name" value="Tetratricopeptide repeat domain"/>
    <property type="match status" value="1"/>
</dbReference>
<dbReference type="InterPro" id="IPR001387">
    <property type="entry name" value="Cro/C1-type_HTH"/>
</dbReference>
<dbReference type="AlphaFoldDB" id="A0A7X6R389"/>
<dbReference type="PROSITE" id="PS50943">
    <property type="entry name" value="HTH_CROC1"/>
    <property type="match status" value="1"/>
</dbReference>
<dbReference type="InterPro" id="IPR011990">
    <property type="entry name" value="TPR-like_helical_dom_sf"/>
</dbReference>
<dbReference type="InterPro" id="IPR010982">
    <property type="entry name" value="Lambda_DNA-bd_dom_sf"/>
</dbReference>
<comment type="caution">
    <text evidence="2">The sequence shown here is derived from an EMBL/GenBank/DDBJ whole genome shotgun (WGS) entry which is preliminary data.</text>
</comment>
<dbReference type="SUPFAM" id="SSF47413">
    <property type="entry name" value="lambda repressor-like DNA-binding domains"/>
    <property type="match status" value="1"/>
</dbReference>
<feature type="domain" description="HTH cro/C1-type" evidence="1">
    <location>
        <begin position="11"/>
        <end position="55"/>
    </location>
</feature>
<dbReference type="Proteomes" id="UP000540698">
    <property type="component" value="Unassembled WGS sequence"/>
</dbReference>
<evidence type="ECO:0000259" key="1">
    <source>
        <dbReference type="PROSITE" id="PS50943"/>
    </source>
</evidence>
<dbReference type="RefSeq" id="WP_063910305.1">
    <property type="nucleotide sequence ID" value="NZ_JAAXOS010000005.1"/>
</dbReference>
<dbReference type="Pfam" id="PF13560">
    <property type="entry name" value="HTH_31"/>
    <property type="match status" value="1"/>
</dbReference>
<evidence type="ECO:0000313" key="3">
    <source>
        <dbReference type="Proteomes" id="UP000540698"/>
    </source>
</evidence>
<gene>
    <name evidence="2" type="ORF">HGB38_12355</name>
</gene>
<organism evidence="2 3">
    <name type="scientific">Nocardia gamkensis</name>
    <dbReference type="NCBI Taxonomy" id="352869"/>
    <lineage>
        <taxon>Bacteria</taxon>
        <taxon>Bacillati</taxon>
        <taxon>Actinomycetota</taxon>
        <taxon>Actinomycetes</taxon>
        <taxon>Mycobacteriales</taxon>
        <taxon>Nocardiaceae</taxon>
        <taxon>Nocardia</taxon>
    </lineage>
</organism>
<reference evidence="2 3" key="1">
    <citation type="submission" date="2020-04" db="EMBL/GenBank/DDBJ databases">
        <title>MicrobeNet Type strains.</title>
        <authorList>
            <person name="Nicholson A.C."/>
        </authorList>
    </citation>
    <scope>NUCLEOTIDE SEQUENCE [LARGE SCALE GENOMIC DNA]</scope>
    <source>
        <strain evidence="2 3">DSM 44956</strain>
    </source>
</reference>
<evidence type="ECO:0000313" key="2">
    <source>
        <dbReference type="EMBL" id="NKY27007.1"/>
    </source>
</evidence>
<keyword evidence="3" id="KW-1185">Reference proteome</keyword>
<dbReference type="SMART" id="SM00530">
    <property type="entry name" value="HTH_XRE"/>
    <property type="match status" value="1"/>
</dbReference>
<protein>
    <submittedName>
        <fullName evidence="2">Helix-turn-helix transcriptional regulator</fullName>
    </submittedName>
</protein>
<dbReference type="CDD" id="cd00093">
    <property type="entry name" value="HTH_XRE"/>
    <property type="match status" value="1"/>
</dbReference>
<dbReference type="Gene3D" id="1.10.260.40">
    <property type="entry name" value="lambda repressor-like DNA-binding domains"/>
    <property type="match status" value="1"/>
</dbReference>
<dbReference type="EMBL" id="JAAXOS010000005">
    <property type="protein sequence ID" value="NKY27007.1"/>
    <property type="molecule type" value="Genomic_DNA"/>
</dbReference>
<dbReference type="GO" id="GO:0003677">
    <property type="term" value="F:DNA binding"/>
    <property type="evidence" value="ECO:0007669"/>
    <property type="project" value="InterPro"/>
</dbReference>
<proteinExistence type="predicted"/>
<dbReference type="SUPFAM" id="SSF48452">
    <property type="entry name" value="TPR-like"/>
    <property type="match status" value="1"/>
</dbReference>
<sequence>MMASAEFGPELRRRRVEQKMTLGKLAERVHYSTSHLSRIENGHKSPSAALARICDKVLSAGGDLLMLAPPEAQPDGDPEIDDDIYSEAEWIVRLQVDGSGAFHLGESHAPPVTAFPPVLTGSAVVLPGLSAMFEQTRQLGRAGSPSIVLPMVVTQTHAAVTSARQSTGELRQRLLLHAARTAEFAGWMAQECGDERGALWWTDQAVLHASAVSDEHMTSYALVRRAVLSLYRGDSTATTGLTEQVLADHAVHPRIRWLAALGAAQGYAIGLDDSSSMRALDKAASLYDAAHRTGDTALGPSALHERPVLIEAWCHYDLGNLREAAVLFDRALSQNFEQSDRDRARFGTRRALVYAALGELDRACALIEPLLDIISAVDSMTIRADLREFARTIGRYRGHSALHDIQPALMSALSRR</sequence>
<name>A0A7X6R389_9NOCA</name>
<accession>A0A7X6R389</accession>